<accession>A0A7I7S3F8</accession>
<name>A0A7I7S3F8_9MYCO</name>
<dbReference type="Proteomes" id="UP000467428">
    <property type="component" value="Chromosome"/>
</dbReference>
<proteinExistence type="predicted"/>
<keyword evidence="3" id="KW-1185">Reference proteome</keyword>
<reference evidence="2 3" key="1">
    <citation type="journal article" date="2019" name="Emerg. Microbes Infect.">
        <title>Comprehensive subspecies identification of 175 nontuberculous mycobacteria species based on 7547 genomic profiles.</title>
        <authorList>
            <person name="Matsumoto Y."/>
            <person name="Kinjo T."/>
            <person name="Motooka D."/>
            <person name="Nabeya D."/>
            <person name="Jung N."/>
            <person name="Uechi K."/>
            <person name="Horii T."/>
            <person name="Iida T."/>
            <person name="Fujita J."/>
            <person name="Nakamura S."/>
        </authorList>
    </citation>
    <scope>NUCLEOTIDE SEQUENCE [LARGE SCALE GENOMIC DNA]</scope>
    <source>
        <strain evidence="2 3">JCM 18538</strain>
    </source>
</reference>
<protein>
    <submittedName>
        <fullName evidence="2">Uncharacterized protein</fullName>
    </submittedName>
</protein>
<feature type="compositionally biased region" description="Pro residues" evidence="1">
    <location>
        <begin position="177"/>
        <end position="197"/>
    </location>
</feature>
<evidence type="ECO:0000256" key="1">
    <source>
        <dbReference type="SAM" id="MobiDB-lite"/>
    </source>
</evidence>
<sequence length="235" mass="24254">MTRPAHLNRRRRLLLWSAPVVLIVVLVIAKLVSTVIAGNAAADDFARGDTEALRGDVSTMEVFDVVDPGATSFGAGALATLEGRFDEAERRFAEAGGECPALVNLALVREAWGDAFVGAGDGPAALVRYRAALGTVTGAPAGCFAGNDDANPERRTVREQAADRLANKIAILERPLAPPPLAAAPPPPPPAGAPPPGAGTSPDQTEDERLVLGPGAPLDRLRQLLEDGAAVRGAP</sequence>
<geneLocation type="plasmid" evidence="3">
    <name>pjcm18538 dna</name>
</geneLocation>
<organism evidence="2 3">
    <name type="scientific">Mycolicibacterium arabiense</name>
    <dbReference type="NCBI Taxonomy" id="1286181"/>
    <lineage>
        <taxon>Bacteria</taxon>
        <taxon>Bacillati</taxon>
        <taxon>Actinomycetota</taxon>
        <taxon>Actinomycetes</taxon>
        <taxon>Mycobacteriales</taxon>
        <taxon>Mycobacteriaceae</taxon>
        <taxon>Mycolicibacterium</taxon>
    </lineage>
</organism>
<dbReference type="KEGG" id="marz:MARA_42770"/>
<dbReference type="AlphaFoldDB" id="A0A7I7S3F8"/>
<gene>
    <name evidence="2" type="ORF">MARA_42770</name>
</gene>
<feature type="region of interest" description="Disordered" evidence="1">
    <location>
        <begin position="177"/>
        <end position="220"/>
    </location>
</feature>
<evidence type="ECO:0000313" key="2">
    <source>
        <dbReference type="EMBL" id="BBY50809.1"/>
    </source>
</evidence>
<evidence type="ECO:0000313" key="3">
    <source>
        <dbReference type="Proteomes" id="UP000467428"/>
    </source>
</evidence>
<dbReference type="RefSeq" id="WP_163920494.1">
    <property type="nucleotide sequence ID" value="NZ_AP022593.1"/>
</dbReference>
<dbReference type="EMBL" id="AP022593">
    <property type="protein sequence ID" value="BBY50809.1"/>
    <property type="molecule type" value="Genomic_DNA"/>
</dbReference>